<reference evidence="1 2" key="1">
    <citation type="submission" date="2019-07" db="EMBL/GenBank/DDBJ databases">
        <authorList>
            <person name="Jastrzebski P J."/>
            <person name="Paukszto L."/>
            <person name="Jastrzebski P J."/>
        </authorList>
    </citation>
    <scope>NUCLEOTIDE SEQUENCE [LARGE SCALE GENOMIC DNA]</scope>
    <source>
        <strain evidence="1 2">WMS-il1</strain>
    </source>
</reference>
<keyword evidence="2" id="KW-1185">Reference proteome</keyword>
<sequence length="71" mass="8679">MEKIFHSNTLFWDMQRKWMFKIQSNEFTPKNLSLSQNFLHSPEGISTKNKYFVLLNFIDHQHYRSLDSRAR</sequence>
<evidence type="ECO:0000313" key="1">
    <source>
        <dbReference type="EMBL" id="VUZ44257.1"/>
    </source>
</evidence>
<evidence type="ECO:0000313" key="2">
    <source>
        <dbReference type="Proteomes" id="UP000321570"/>
    </source>
</evidence>
<organism evidence="1 2">
    <name type="scientific">Hymenolepis diminuta</name>
    <name type="common">Rat tapeworm</name>
    <dbReference type="NCBI Taxonomy" id="6216"/>
    <lineage>
        <taxon>Eukaryota</taxon>
        <taxon>Metazoa</taxon>
        <taxon>Spiralia</taxon>
        <taxon>Lophotrochozoa</taxon>
        <taxon>Platyhelminthes</taxon>
        <taxon>Cestoda</taxon>
        <taxon>Eucestoda</taxon>
        <taxon>Cyclophyllidea</taxon>
        <taxon>Hymenolepididae</taxon>
        <taxon>Hymenolepis</taxon>
    </lineage>
</organism>
<dbReference type="EMBL" id="CABIJS010000123">
    <property type="protein sequence ID" value="VUZ44257.1"/>
    <property type="molecule type" value="Genomic_DNA"/>
</dbReference>
<proteinExistence type="predicted"/>
<gene>
    <name evidence="1" type="ORF">WMSIL1_LOCUS4464</name>
</gene>
<dbReference type="Proteomes" id="UP000321570">
    <property type="component" value="Unassembled WGS sequence"/>
</dbReference>
<dbReference type="AlphaFoldDB" id="A0A564YAD7"/>
<protein>
    <submittedName>
        <fullName evidence="1">Uncharacterized protein</fullName>
    </submittedName>
</protein>
<accession>A0A564YAD7</accession>
<name>A0A564YAD7_HYMDI</name>